<evidence type="ECO:0000256" key="1">
    <source>
        <dbReference type="SAM" id="MobiDB-lite"/>
    </source>
</evidence>
<protein>
    <recommendedName>
        <fullName evidence="5">DUF2567 domain-containing protein</fullName>
    </recommendedName>
</protein>
<keyword evidence="4" id="KW-1185">Reference proteome</keyword>
<gene>
    <name evidence="3" type="ORF">GCM10023353_25330</name>
</gene>
<keyword evidence="2" id="KW-0812">Transmembrane</keyword>
<evidence type="ECO:0000313" key="4">
    <source>
        <dbReference type="Proteomes" id="UP001500839"/>
    </source>
</evidence>
<evidence type="ECO:0000256" key="2">
    <source>
        <dbReference type="SAM" id="Phobius"/>
    </source>
</evidence>
<feature type="transmembrane region" description="Helical" evidence="2">
    <location>
        <begin position="12"/>
        <end position="31"/>
    </location>
</feature>
<organism evidence="3 4">
    <name type="scientific">Tomitella cavernea</name>
    <dbReference type="NCBI Taxonomy" id="1387982"/>
    <lineage>
        <taxon>Bacteria</taxon>
        <taxon>Bacillati</taxon>
        <taxon>Actinomycetota</taxon>
        <taxon>Actinomycetes</taxon>
        <taxon>Mycobacteriales</taxon>
        <taxon>Tomitella</taxon>
    </lineage>
</organism>
<keyword evidence="2" id="KW-1133">Transmembrane helix</keyword>
<dbReference type="Proteomes" id="UP001500839">
    <property type="component" value="Unassembled WGS sequence"/>
</dbReference>
<comment type="caution">
    <text evidence="3">The sequence shown here is derived from an EMBL/GenBank/DDBJ whole genome shotgun (WGS) entry which is preliminary data.</text>
</comment>
<keyword evidence="2" id="KW-0472">Membrane</keyword>
<feature type="transmembrane region" description="Helical" evidence="2">
    <location>
        <begin position="87"/>
        <end position="107"/>
    </location>
</feature>
<dbReference type="InterPro" id="IPR021213">
    <property type="entry name" value="DUF2567"/>
</dbReference>
<feature type="transmembrane region" description="Helical" evidence="2">
    <location>
        <begin position="139"/>
        <end position="161"/>
    </location>
</feature>
<evidence type="ECO:0000313" key="3">
    <source>
        <dbReference type="EMBL" id="GAA4817520.1"/>
    </source>
</evidence>
<feature type="transmembrane region" description="Helical" evidence="2">
    <location>
        <begin position="58"/>
        <end position="80"/>
    </location>
</feature>
<proteinExistence type="predicted"/>
<dbReference type="EMBL" id="BAABKQ010000001">
    <property type="protein sequence ID" value="GAA4817520.1"/>
    <property type="molecule type" value="Genomic_DNA"/>
</dbReference>
<evidence type="ECO:0008006" key="5">
    <source>
        <dbReference type="Google" id="ProtNLM"/>
    </source>
</evidence>
<dbReference type="RefSeq" id="WP_200174104.1">
    <property type="nucleotide sequence ID" value="NZ_BAABKQ010000001.1"/>
</dbReference>
<feature type="compositionally biased region" description="Polar residues" evidence="1">
    <location>
        <begin position="185"/>
        <end position="194"/>
    </location>
</feature>
<accession>A0ABP9CYR9</accession>
<feature type="region of interest" description="Disordered" evidence="1">
    <location>
        <begin position="170"/>
        <end position="205"/>
    </location>
</feature>
<name>A0ABP9CYR9_9ACTN</name>
<reference evidence="4" key="1">
    <citation type="journal article" date="2019" name="Int. J. Syst. Evol. Microbiol.">
        <title>The Global Catalogue of Microorganisms (GCM) 10K type strain sequencing project: providing services to taxonomists for standard genome sequencing and annotation.</title>
        <authorList>
            <consortium name="The Broad Institute Genomics Platform"/>
            <consortium name="The Broad Institute Genome Sequencing Center for Infectious Disease"/>
            <person name="Wu L."/>
            <person name="Ma J."/>
        </authorList>
    </citation>
    <scope>NUCLEOTIDE SEQUENCE [LARGE SCALE GENOMIC DNA]</scope>
    <source>
        <strain evidence="4">JCM 18542</strain>
    </source>
</reference>
<sequence>MRTFSPARGATLVGIGCALAGVLGGVVWGLLAPGRTQVVAHGGLLLSVDMSANHEFDALAIFAWISVVVGVVTGAAAWAWRSIRGPLTALAVIVGGVAGAWLAAGVGDLIAQNRFDWPGASALDAMVGQVVVQAPSVELWIALVMQPLAAGLVYLVAVLLAPDADLGSAGAEAVPSVSAGPESGGVQSPPSSATERARGGSSVEP</sequence>
<dbReference type="Pfam" id="PF10821">
    <property type="entry name" value="DUF2567"/>
    <property type="match status" value="1"/>
</dbReference>